<dbReference type="CDD" id="cd18105">
    <property type="entry name" value="SpoU-like_MRM1"/>
    <property type="match status" value="1"/>
</dbReference>
<dbReference type="Pfam" id="PF00588">
    <property type="entry name" value="SpoU_methylase"/>
    <property type="match status" value="1"/>
</dbReference>
<feature type="region of interest" description="Disordered" evidence="10">
    <location>
        <begin position="519"/>
        <end position="545"/>
    </location>
</feature>
<comment type="similarity">
    <text evidence="2">Belongs to the class IV-like SAM-binding methyltransferase superfamily. RNA methyltransferase TrmH family.</text>
</comment>
<dbReference type="InterPro" id="IPR047261">
    <property type="entry name" value="MRM1_MeTrfase_dom"/>
</dbReference>
<evidence type="ECO:0000256" key="3">
    <source>
        <dbReference type="ARBA" id="ARBA00022552"/>
    </source>
</evidence>
<evidence type="ECO:0000313" key="12">
    <source>
        <dbReference type="EMBL" id="OAQ62076.1"/>
    </source>
</evidence>
<comment type="subcellular location">
    <subcellularLocation>
        <location evidence="1">Mitochondrion</location>
    </subcellularLocation>
</comment>
<dbReference type="InterPro" id="IPR004441">
    <property type="entry name" value="rRNA_MeTrfase_TrmH"/>
</dbReference>
<evidence type="ECO:0000256" key="9">
    <source>
        <dbReference type="ARBA" id="ARBA00034881"/>
    </source>
</evidence>
<dbReference type="Gene3D" id="3.40.1280.10">
    <property type="match status" value="1"/>
</dbReference>
<name>A0A179F9E5_METCM</name>
<dbReference type="OrthoDB" id="270651at2759"/>
<sequence>MISAKRWTATGSRGILHSTQFTPSTLVVPAFVRFASLSSIHRGLRRSERVQFGDSRPSRIRSDGQYQNYGRIGRTTKALDGAASRRQQQKLRKKLDRKASEAEDEEDEGRQTRRKRFLDPEFSFGKKSLVYQLKHGSLKDTAAALDLQDPVRPRRADGNDRLVPRSFRNVQSRPHPSNFHERRSRTTKDEDGAIDDATARPRRRGMMPMTIKYTTAASQFLYGRSVVKAALQQGRRQLYNLYVYGGDNRRDAKDNDSMINLAKSRGVPVTIVPNEDQRLMDKMSMGRPHNGFVLETSPLPQLPVKSLGKLEESPSKLGFNIELVHQTAEQKTINGENTFISKVNNSAAKPFVLLLHEILDPGNLGALLRTASYMGVDAVGTTSRYSSALTPVVLKSAAGAAEEVTIFTVDSPVEFLEDSRAAGWKTYAAVAPPEKKLLKIHGDKFISTNDIERNNPLDQHPCILVLGNEGHGLPRQVKVAADFELSVPRFMQGGSVDSLNVSVAAGLLCHTFVNRSATKDDDGLAQNMGESKPKEDVVNGGEALF</sequence>
<feature type="compositionally biased region" description="Basic residues" evidence="10">
    <location>
        <begin position="87"/>
        <end position="96"/>
    </location>
</feature>
<dbReference type="InterPro" id="IPR029064">
    <property type="entry name" value="Ribosomal_eL30-like_sf"/>
</dbReference>
<evidence type="ECO:0000256" key="6">
    <source>
        <dbReference type="ARBA" id="ARBA00022691"/>
    </source>
</evidence>
<evidence type="ECO:0000256" key="4">
    <source>
        <dbReference type="ARBA" id="ARBA00022603"/>
    </source>
</evidence>
<dbReference type="InterPro" id="IPR001537">
    <property type="entry name" value="SpoU_MeTrfase"/>
</dbReference>
<dbReference type="STRING" id="1380566.A0A179F9E5"/>
<dbReference type="EMBL" id="LSBJ02000007">
    <property type="protein sequence ID" value="OAQ62076.1"/>
    <property type="molecule type" value="Genomic_DNA"/>
</dbReference>
<feature type="domain" description="RNA 2-O ribose methyltransferase substrate binding" evidence="11">
    <location>
        <begin position="220"/>
        <end position="302"/>
    </location>
</feature>
<organism evidence="12 13">
    <name type="scientific">Pochonia chlamydosporia 170</name>
    <dbReference type="NCBI Taxonomy" id="1380566"/>
    <lineage>
        <taxon>Eukaryota</taxon>
        <taxon>Fungi</taxon>
        <taxon>Dikarya</taxon>
        <taxon>Ascomycota</taxon>
        <taxon>Pezizomycotina</taxon>
        <taxon>Sordariomycetes</taxon>
        <taxon>Hypocreomycetidae</taxon>
        <taxon>Hypocreales</taxon>
        <taxon>Clavicipitaceae</taxon>
        <taxon>Pochonia</taxon>
    </lineage>
</organism>
<evidence type="ECO:0000256" key="7">
    <source>
        <dbReference type="ARBA" id="ARBA00022946"/>
    </source>
</evidence>
<evidence type="ECO:0000256" key="5">
    <source>
        <dbReference type="ARBA" id="ARBA00022679"/>
    </source>
</evidence>
<keyword evidence="4 12" id="KW-0489">Methyltransferase</keyword>
<dbReference type="Proteomes" id="UP000078397">
    <property type="component" value="Unassembled WGS sequence"/>
</dbReference>
<feature type="region of interest" description="Disordered" evidence="10">
    <location>
        <begin position="78"/>
        <end position="114"/>
    </location>
</feature>
<dbReference type="GO" id="GO:0016435">
    <property type="term" value="F:rRNA (guanine) methyltransferase activity"/>
    <property type="evidence" value="ECO:0007669"/>
    <property type="project" value="TreeGrafter"/>
</dbReference>
<dbReference type="Gene3D" id="3.30.1330.30">
    <property type="match status" value="1"/>
</dbReference>
<dbReference type="PANTHER" id="PTHR46103:SF1">
    <property type="entry name" value="RRNA METHYLTRANSFERASE 1, MITOCHONDRIAL"/>
    <property type="match status" value="1"/>
</dbReference>
<dbReference type="GeneID" id="28850128"/>
<dbReference type="KEGG" id="pchm:VFPPC_07237"/>
<keyword evidence="13" id="KW-1185">Reference proteome</keyword>
<evidence type="ECO:0000256" key="8">
    <source>
        <dbReference type="ARBA" id="ARBA00023128"/>
    </source>
</evidence>
<reference evidence="12 13" key="1">
    <citation type="journal article" date="2016" name="PLoS Pathog.">
        <title>Biosynthesis of antibiotic leucinostatins in bio-control fungus Purpureocillium lilacinum and their inhibition on phytophthora revealed by genome mining.</title>
        <authorList>
            <person name="Wang G."/>
            <person name="Liu Z."/>
            <person name="Lin R."/>
            <person name="Li E."/>
            <person name="Mao Z."/>
            <person name="Ling J."/>
            <person name="Yang Y."/>
            <person name="Yin W.B."/>
            <person name="Xie B."/>
        </authorList>
    </citation>
    <scope>NUCLEOTIDE SEQUENCE [LARGE SCALE GENOMIC DNA]</scope>
    <source>
        <strain evidence="12">170</strain>
    </source>
</reference>
<keyword evidence="7" id="KW-0809">Transit peptide</keyword>
<dbReference type="SUPFAM" id="SSF75217">
    <property type="entry name" value="alpha/beta knot"/>
    <property type="match status" value="1"/>
</dbReference>
<evidence type="ECO:0000256" key="1">
    <source>
        <dbReference type="ARBA" id="ARBA00004173"/>
    </source>
</evidence>
<gene>
    <name evidence="12" type="ORF">VFPPC_07237</name>
</gene>
<accession>A0A179F9E5</accession>
<keyword evidence="8" id="KW-0496">Mitochondrion</keyword>
<dbReference type="SMART" id="SM00967">
    <property type="entry name" value="SpoU_sub_bind"/>
    <property type="match status" value="1"/>
</dbReference>
<dbReference type="InterPro" id="IPR047182">
    <property type="entry name" value="MRM1"/>
</dbReference>
<feature type="compositionally biased region" description="Basic and acidic residues" evidence="10">
    <location>
        <begin position="178"/>
        <end position="191"/>
    </location>
</feature>
<comment type="caution">
    <text evidence="12">The sequence shown here is derived from an EMBL/GenBank/DDBJ whole genome shotgun (WGS) entry which is preliminary data.</text>
</comment>
<dbReference type="SUPFAM" id="SSF55315">
    <property type="entry name" value="L30e-like"/>
    <property type="match status" value="1"/>
</dbReference>
<proteinExistence type="inferred from homology"/>
<evidence type="ECO:0000256" key="10">
    <source>
        <dbReference type="SAM" id="MobiDB-lite"/>
    </source>
</evidence>
<evidence type="ECO:0000259" key="11">
    <source>
        <dbReference type="SMART" id="SM00967"/>
    </source>
</evidence>
<dbReference type="RefSeq" id="XP_018139780.1">
    <property type="nucleotide sequence ID" value="XM_018286134.1"/>
</dbReference>
<dbReference type="AlphaFoldDB" id="A0A179F9E5"/>
<protein>
    <recommendedName>
        <fullName evidence="9">rRNA methyltransferase 1, mitochondrial</fullName>
    </recommendedName>
</protein>
<dbReference type="InterPro" id="IPR029026">
    <property type="entry name" value="tRNA_m1G_MTases_N"/>
</dbReference>
<keyword evidence="6" id="KW-0949">S-adenosyl-L-methionine</keyword>
<keyword evidence="3" id="KW-0698">rRNA processing</keyword>
<dbReference type="InterPro" id="IPR013123">
    <property type="entry name" value="SpoU_subst-bd"/>
</dbReference>
<keyword evidence="5" id="KW-0808">Transferase</keyword>
<dbReference type="GO" id="GO:0005739">
    <property type="term" value="C:mitochondrion"/>
    <property type="evidence" value="ECO:0007669"/>
    <property type="project" value="UniProtKB-SubCell"/>
</dbReference>
<dbReference type="FunFam" id="3.30.1330.30:FF:000035">
    <property type="entry name" value="TrmH family RNA methyltransferase"/>
    <property type="match status" value="1"/>
</dbReference>
<dbReference type="GO" id="GO:0003723">
    <property type="term" value="F:RNA binding"/>
    <property type="evidence" value="ECO:0007669"/>
    <property type="project" value="InterPro"/>
</dbReference>
<dbReference type="InterPro" id="IPR029028">
    <property type="entry name" value="Alpha/beta_knot_MTases"/>
</dbReference>
<feature type="region of interest" description="Disordered" evidence="10">
    <location>
        <begin position="168"/>
        <end position="199"/>
    </location>
</feature>
<dbReference type="NCBIfam" id="TIGR00186">
    <property type="entry name" value="rRNA_methyl_3"/>
    <property type="match status" value="1"/>
</dbReference>
<evidence type="ECO:0000313" key="13">
    <source>
        <dbReference type="Proteomes" id="UP000078397"/>
    </source>
</evidence>
<dbReference type="Pfam" id="PF08032">
    <property type="entry name" value="SpoU_sub_bind"/>
    <property type="match status" value="1"/>
</dbReference>
<dbReference type="PANTHER" id="PTHR46103">
    <property type="entry name" value="RRNA METHYLTRANSFERASE 1, MITOCHONDRIAL"/>
    <property type="match status" value="1"/>
</dbReference>
<evidence type="ECO:0000256" key="2">
    <source>
        <dbReference type="ARBA" id="ARBA00007228"/>
    </source>
</evidence>